<proteinExistence type="predicted"/>
<evidence type="ECO:0000313" key="2">
    <source>
        <dbReference type="EMBL" id="TWH79876.1"/>
    </source>
</evidence>
<dbReference type="OrthoDB" id="9797578at2"/>
<protein>
    <submittedName>
        <fullName evidence="2">Anti-sigma regulatory factor (Ser/Thr protein kinase)</fullName>
    </submittedName>
</protein>
<comment type="caution">
    <text evidence="2">The sequence shown here is derived from an EMBL/GenBank/DDBJ whole genome shotgun (WGS) entry which is preliminary data.</text>
</comment>
<dbReference type="RefSeq" id="WP_145083287.1">
    <property type="nucleotide sequence ID" value="NZ_DAMBUX010000001.1"/>
</dbReference>
<dbReference type="InterPro" id="IPR003594">
    <property type="entry name" value="HATPase_dom"/>
</dbReference>
<evidence type="ECO:0000313" key="3">
    <source>
        <dbReference type="Proteomes" id="UP000315343"/>
    </source>
</evidence>
<keyword evidence="3" id="KW-1185">Reference proteome</keyword>
<dbReference type="AlphaFoldDB" id="A0A562J9K7"/>
<dbReference type="SUPFAM" id="SSF55874">
    <property type="entry name" value="ATPase domain of HSP90 chaperone/DNA topoisomerase II/histidine kinase"/>
    <property type="match status" value="1"/>
</dbReference>
<name>A0A562J9K7_9FIRM</name>
<dbReference type="Gene3D" id="3.30.565.10">
    <property type="entry name" value="Histidine kinase-like ATPase, C-terminal domain"/>
    <property type="match status" value="1"/>
</dbReference>
<sequence>MTENFLKRYSFNIAANDFINAGKASSAIKGNLKSMGINAHIVRRIAIISYEAEINIVIHSLGGQLHCDLYHDRIVITSNDVGPGINDIEMAMTEGFSTAPESVRELGFGAGMGLPNMKKYSDDFKITSGSNGTEIVITIFL</sequence>
<gene>
    <name evidence="2" type="ORF">LY60_02196</name>
</gene>
<reference evidence="2 3" key="1">
    <citation type="submission" date="2019-07" db="EMBL/GenBank/DDBJ databases">
        <title>Genomic Encyclopedia of Type Strains, Phase I: the one thousand microbial genomes (KMG-I) project.</title>
        <authorList>
            <person name="Kyrpides N."/>
        </authorList>
    </citation>
    <scope>NUCLEOTIDE SEQUENCE [LARGE SCALE GENOMIC DNA]</scope>
    <source>
        <strain evidence="2 3">DSM 13558</strain>
    </source>
</reference>
<dbReference type="InterPro" id="IPR036890">
    <property type="entry name" value="HATPase_C_sf"/>
</dbReference>
<accession>A0A562J9K7</accession>
<feature type="domain" description="Histidine kinase/HSP90-like ATPase" evidence="1">
    <location>
        <begin position="53"/>
        <end position="139"/>
    </location>
</feature>
<organism evidence="2 3">
    <name type="scientific">Sedimentibacter saalensis</name>
    <dbReference type="NCBI Taxonomy" id="130788"/>
    <lineage>
        <taxon>Bacteria</taxon>
        <taxon>Bacillati</taxon>
        <taxon>Bacillota</taxon>
        <taxon>Tissierellia</taxon>
        <taxon>Sedimentibacter</taxon>
    </lineage>
</organism>
<dbReference type="Proteomes" id="UP000315343">
    <property type="component" value="Unassembled WGS sequence"/>
</dbReference>
<dbReference type="Pfam" id="PF02518">
    <property type="entry name" value="HATPase_c"/>
    <property type="match status" value="1"/>
</dbReference>
<evidence type="ECO:0000259" key="1">
    <source>
        <dbReference type="Pfam" id="PF02518"/>
    </source>
</evidence>
<dbReference type="EMBL" id="VLKH01000005">
    <property type="protein sequence ID" value="TWH79876.1"/>
    <property type="molecule type" value="Genomic_DNA"/>
</dbReference>